<dbReference type="Pfam" id="PF14136">
    <property type="entry name" value="DUF4303"/>
    <property type="match status" value="1"/>
</dbReference>
<protein>
    <recommendedName>
        <fullName evidence="3">DUF4303 domain-containing protein</fullName>
    </recommendedName>
</protein>
<proteinExistence type="predicted"/>
<reference evidence="1 2" key="1">
    <citation type="submission" date="2019-02" db="EMBL/GenBank/DDBJ databases">
        <title>Deep-cultivation of Planctomycetes and their phenomic and genomic characterization uncovers novel biology.</title>
        <authorList>
            <person name="Wiegand S."/>
            <person name="Jogler M."/>
            <person name="Boedeker C."/>
            <person name="Pinto D."/>
            <person name="Vollmers J."/>
            <person name="Rivas-Marin E."/>
            <person name="Kohn T."/>
            <person name="Peeters S.H."/>
            <person name="Heuer A."/>
            <person name="Rast P."/>
            <person name="Oberbeckmann S."/>
            <person name="Bunk B."/>
            <person name="Jeske O."/>
            <person name="Meyerdierks A."/>
            <person name="Storesund J.E."/>
            <person name="Kallscheuer N."/>
            <person name="Luecker S."/>
            <person name="Lage O.M."/>
            <person name="Pohl T."/>
            <person name="Merkel B.J."/>
            <person name="Hornburger P."/>
            <person name="Mueller R.-W."/>
            <person name="Bruemmer F."/>
            <person name="Labrenz M."/>
            <person name="Spormann A.M."/>
            <person name="Op den Camp H."/>
            <person name="Overmann J."/>
            <person name="Amann R."/>
            <person name="Jetten M.S.M."/>
            <person name="Mascher T."/>
            <person name="Medema M.H."/>
            <person name="Devos D.P."/>
            <person name="Kaster A.-K."/>
            <person name="Ovreas L."/>
            <person name="Rohde M."/>
            <person name="Galperin M.Y."/>
            <person name="Jogler C."/>
        </authorList>
    </citation>
    <scope>NUCLEOTIDE SEQUENCE [LARGE SCALE GENOMIC DNA]</scope>
    <source>
        <strain evidence="1 2">Pan153</strain>
    </source>
</reference>
<evidence type="ECO:0000313" key="2">
    <source>
        <dbReference type="Proteomes" id="UP000320839"/>
    </source>
</evidence>
<accession>A0A518FQC8</accession>
<dbReference type="EMBL" id="CP036317">
    <property type="protein sequence ID" value="QDV18556.1"/>
    <property type="molecule type" value="Genomic_DNA"/>
</dbReference>
<name>A0A518FQC8_9PLAN</name>
<organism evidence="1 2">
    <name type="scientific">Gimesia panareensis</name>
    <dbReference type="NCBI Taxonomy" id="2527978"/>
    <lineage>
        <taxon>Bacteria</taxon>
        <taxon>Pseudomonadati</taxon>
        <taxon>Planctomycetota</taxon>
        <taxon>Planctomycetia</taxon>
        <taxon>Planctomycetales</taxon>
        <taxon>Planctomycetaceae</taxon>
        <taxon>Gimesia</taxon>
    </lineage>
</organism>
<dbReference type="Proteomes" id="UP000320839">
    <property type="component" value="Chromosome"/>
</dbReference>
<dbReference type="RefSeq" id="WP_145456778.1">
    <property type="nucleotide sequence ID" value="NZ_CP036317.1"/>
</dbReference>
<dbReference type="InterPro" id="IPR025409">
    <property type="entry name" value="DUF4303"/>
</dbReference>
<dbReference type="AlphaFoldDB" id="A0A518FQC8"/>
<dbReference type="OrthoDB" id="2618657at2"/>
<sequence>MNAAHVLDYDSYYQRLLTGARATWHELRQSRPDESFYLFGFSTDSDTTDLILFANTEEQFAGENDSPEYPILKWCVNEESELHHVGRKHIDDLAKEINRFVFEPDPSEAAFEDRKARLMQIFEQVLVELDSEGLFGQGEERQQMMLLLDIVDPGEQEWEYMTEVLQRINPPESVNTYLQLLEEMQEE</sequence>
<evidence type="ECO:0000313" key="1">
    <source>
        <dbReference type="EMBL" id="QDV18556.1"/>
    </source>
</evidence>
<evidence type="ECO:0008006" key="3">
    <source>
        <dbReference type="Google" id="ProtNLM"/>
    </source>
</evidence>
<gene>
    <name evidence="1" type="ORF">Pan153_32150</name>
</gene>